<evidence type="ECO:0000256" key="3">
    <source>
        <dbReference type="ARBA" id="ARBA00023121"/>
    </source>
</evidence>
<dbReference type="Pfam" id="PF08212">
    <property type="entry name" value="Lipocalin_2"/>
    <property type="match status" value="1"/>
</dbReference>
<dbReference type="GeneID" id="101845122"/>
<dbReference type="InterPro" id="IPR002969">
    <property type="entry name" value="ApolipopD"/>
</dbReference>
<sequence>MNVKGFGSFTFPVCILITLVLLDNCSGQVIIKFGRCPRVTVKDAFDASRYIGLWYELERFPNFFELNQVCVTATYGDAGDGVVSVKNVGVLEFSLFGILFVFPVSIEGQAVAPDPAEPARLRVSFFGDDEGADANYLVVDTDYDSYSVVFSCQELFGIINMQTAWILTRGQGTVPANIDDLKSTLTSFGIDVSDFQETRQTNCPSRSRK</sequence>
<evidence type="ECO:0000256" key="4">
    <source>
        <dbReference type="ARBA" id="ARBA00023283"/>
    </source>
</evidence>
<keyword evidence="4" id="KW-0873">Pyrrolidone carboxylic acid</keyword>
<dbReference type="InterPro" id="IPR012674">
    <property type="entry name" value="Calycin"/>
</dbReference>
<evidence type="ECO:0000259" key="6">
    <source>
        <dbReference type="Pfam" id="PF08212"/>
    </source>
</evidence>
<organism evidence="7 8">
    <name type="scientific">Aplysia californica</name>
    <name type="common">California sea hare</name>
    <dbReference type="NCBI Taxonomy" id="6500"/>
    <lineage>
        <taxon>Eukaryota</taxon>
        <taxon>Metazoa</taxon>
        <taxon>Spiralia</taxon>
        <taxon>Lophotrochozoa</taxon>
        <taxon>Mollusca</taxon>
        <taxon>Gastropoda</taxon>
        <taxon>Heterobranchia</taxon>
        <taxon>Euthyneura</taxon>
        <taxon>Tectipleura</taxon>
        <taxon>Aplysiida</taxon>
        <taxon>Aplysioidea</taxon>
        <taxon>Aplysiidae</taxon>
        <taxon>Aplysia</taxon>
    </lineage>
</organism>
<dbReference type="PRINTS" id="PR01219">
    <property type="entry name" value="APOLIPOPROTD"/>
</dbReference>
<comment type="similarity">
    <text evidence="1 5">Belongs to the calycin superfamily. Lipocalin family.</text>
</comment>
<evidence type="ECO:0000313" key="8">
    <source>
        <dbReference type="RefSeq" id="XP_012941899.1"/>
    </source>
</evidence>
<name>A0ABM1A6Q5_APLCA</name>
<feature type="domain" description="Lipocalin/cytosolic fatty-acid binding" evidence="6">
    <location>
        <begin position="46"/>
        <end position="200"/>
    </location>
</feature>
<accession>A0ABM1A6Q5</accession>
<keyword evidence="7" id="KW-1185">Reference proteome</keyword>
<feature type="signal peptide" evidence="5">
    <location>
        <begin position="1"/>
        <end position="27"/>
    </location>
</feature>
<evidence type="ECO:0000256" key="2">
    <source>
        <dbReference type="ARBA" id="ARBA00019890"/>
    </source>
</evidence>
<dbReference type="SUPFAM" id="SSF50814">
    <property type="entry name" value="Lipocalins"/>
    <property type="match status" value="1"/>
</dbReference>
<proteinExistence type="inferred from homology"/>
<evidence type="ECO:0000256" key="1">
    <source>
        <dbReference type="ARBA" id="ARBA00006889"/>
    </source>
</evidence>
<reference evidence="8" key="1">
    <citation type="submission" date="2025-08" db="UniProtKB">
        <authorList>
            <consortium name="RefSeq"/>
        </authorList>
    </citation>
    <scope>IDENTIFICATION</scope>
</reference>
<feature type="chain" id="PRO_5045016457" description="Apolipoprotein D" evidence="5">
    <location>
        <begin position="28"/>
        <end position="209"/>
    </location>
</feature>
<keyword evidence="3" id="KW-0446">Lipid-binding</keyword>
<keyword evidence="5" id="KW-0732">Signal</keyword>
<dbReference type="Proteomes" id="UP000694888">
    <property type="component" value="Unplaced"/>
</dbReference>
<dbReference type="PANTHER" id="PTHR10612">
    <property type="entry name" value="APOLIPOPROTEIN D"/>
    <property type="match status" value="1"/>
</dbReference>
<dbReference type="RefSeq" id="XP_012941899.1">
    <property type="nucleotide sequence ID" value="XM_013086445.2"/>
</dbReference>
<gene>
    <name evidence="8" type="primary">LOC101845122</name>
</gene>
<evidence type="ECO:0000313" key="7">
    <source>
        <dbReference type="Proteomes" id="UP000694888"/>
    </source>
</evidence>
<dbReference type="InterPro" id="IPR000566">
    <property type="entry name" value="Lipocln_cytosolic_FA-bd_dom"/>
</dbReference>
<protein>
    <recommendedName>
        <fullName evidence="2">Apolipoprotein D</fullName>
    </recommendedName>
</protein>
<evidence type="ECO:0000256" key="5">
    <source>
        <dbReference type="PIRNR" id="PIRNR036893"/>
    </source>
</evidence>
<dbReference type="PIRSF" id="PIRSF036893">
    <property type="entry name" value="Lipocalin_ApoD"/>
    <property type="match status" value="1"/>
</dbReference>
<dbReference type="PANTHER" id="PTHR10612:SF34">
    <property type="entry name" value="APOLIPOPROTEIN D"/>
    <property type="match status" value="1"/>
</dbReference>
<dbReference type="InterPro" id="IPR022271">
    <property type="entry name" value="Lipocalin_ApoD"/>
</dbReference>
<dbReference type="Gene3D" id="2.40.128.20">
    <property type="match status" value="1"/>
</dbReference>
<dbReference type="CDD" id="cd19437">
    <property type="entry name" value="lipocalin_apoD-like"/>
    <property type="match status" value="1"/>
</dbReference>